<dbReference type="EMBL" id="HG001644">
    <property type="protein sequence ID" value="CDF33391.1"/>
    <property type="molecule type" value="Genomic_DNA"/>
</dbReference>
<keyword evidence="4" id="KW-1133">Transmembrane helix</keyword>
<evidence type="ECO:0000256" key="2">
    <source>
        <dbReference type="ARBA" id="ARBA00022475"/>
    </source>
</evidence>
<feature type="domain" description="Glycine transporter" evidence="6">
    <location>
        <begin position="63"/>
        <end position="137"/>
    </location>
</feature>
<evidence type="ECO:0000256" key="1">
    <source>
        <dbReference type="ARBA" id="ARBA00004651"/>
    </source>
</evidence>
<dbReference type="InterPro" id="IPR005115">
    <property type="entry name" value="Gly_transporter"/>
</dbReference>
<dbReference type="Pfam" id="PF03458">
    <property type="entry name" value="Gly_transporter"/>
    <property type="match status" value="2"/>
</dbReference>
<dbReference type="Proteomes" id="UP000012073">
    <property type="component" value="Unassembled WGS sequence"/>
</dbReference>
<dbReference type="PANTHER" id="PTHR30506:SF3">
    <property type="entry name" value="UPF0126 INNER MEMBRANE PROTEIN YADS-RELATED"/>
    <property type="match status" value="1"/>
</dbReference>
<organism evidence="7 8">
    <name type="scientific">Chondrus crispus</name>
    <name type="common">Carrageen Irish moss</name>
    <name type="synonym">Polymorpha crispa</name>
    <dbReference type="NCBI Taxonomy" id="2769"/>
    <lineage>
        <taxon>Eukaryota</taxon>
        <taxon>Rhodophyta</taxon>
        <taxon>Florideophyceae</taxon>
        <taxon>Rhodymeniophycidae</taxon>
        <taxon>Gigartinales</taxon>
        <taxon>Gigartinaceae</taxon>
        <taxon>Chondrus</taxon>
    </lineage>
</organism>
<evidence type="ECO:0000313" key="8">
    <source>
        <dbReference type="Proteomes" id="UP000012073"/>
    </source>
</evidence>
<dbReference type="AlphaFoldDB" id="R7Q7M5"/>
<accession>R7Q7M5</accession>
<evidence type="ECO:0000259" key="6">
    <source>
        <dbReference type="Pfam" id="PF03458"/>
    </source>
</evidence>
<dbReference type="OrthoDB" id="10266972at2759"/>
<evidence type="ECO:0000256" key="4">
    <source>
        <dbReference type="ARBA" id="ARBA00022989"/>
    </source>
</evidence>
<name>R7Q7M5_CHOCR</name>
<protein>
    <recommendedName>
        <fullName evidence="6">Glycine transporter domain-containing protein</fullName>
    </recommendedName>
</protein>
<dbReference type="Gramene" id="CDF33391">
    <property type="protein sequence ID" value="CDF33391"/>
    <property type="gene ID" value="CHC_T00002165001"/>
</dbReference>
<dbReference type="RefSeq" id="XP_005713194.1">
    <property type="nucleotide sequence ID" value="XM_005713137.1"/>
</dbReference>
<dbReference type="PANTHER" id="PTHR30506">
    <property type="entry name" value="INNER MEMBRANE PROTEIN"/>
    <property type="match status" value="1"/>
</dbReference>
<comment type="subcellular location">
    <subcellularLocation>
        <location evidence="1">Cell membrane</location>
        <topology evidence="1">Multi-pass membrane protein</topology>
    </subcellularLocation>
</comment>
<feature type="domain" description="Glycine transporter" evidence="6">
    <location>
        <begin position="150"/>
        <end position="225"/>
    </location>
</feature>
<keyword evidence="5" id="KW-0472">Membrane</keyword>
<dbReference type="GO" id="GO:0005886">
    <property type="term" value="C:plasma membrane"/>
    <property type="evidence" value="ECO:0007669"/>
    <property type="project" value="UniProtKB-SubCell"/>
</dbReference>
<keyword evidence="3" id="KW-0812">Transmembrane</keyword>
<keyword evidence="8" id="KW-1185">Reference proteome</keyword>
<keyword evidence="2" id="KW-1003">Cell membrane</keyword>
<sequence length="266" mass="28092">MLSRFAHLRALSRSRVLTTRANGSSRILSSNERSASTSPISHELPVDSLPRFPTLSTPGGLRALDYVGTLSFAHTGALLAATSGMDALGTCVVGTITAVGGGTIRDAVILNARPFWTEEPEYLYLCLLASGLTFAMWPREKEDNSALHFVTDSAGVAAFAVIGAQNGVRAGVPAIVSVVCGMATATFGGAVRDVLCNRKVRILHSHAEVYATTAAMGAISYLGMRRMGAGVRARVGTGLVVAFAGRCFAWRYGTRLPVWQSRSETA</sequence>
<reference evidence="8" key="1">
    <citation type="journal article" date="2013" name="Proc. Natl. Acad. Sci. U.S.A.">
        <title>Genome structure and metabolic features in the red seaweed Chondrus crispus shed light on evolution of the Archaeplastida.</title>
        <authorList>
            <person name="Collen J."/>
            <person name="Porcel B."/>
            <person name="Carre W."/>
            <person name="Ball S.G."/>
            <person name="Chaparro C."/>
            <person name="Tonon T."/>
            <person name="Barbeyron T."/>
            <person name="Michel G."/>
            <person name="Noel B."/>
            <person name="Valentin K."/>
            <person name="Elias M."/>
            <person name="Artiguenave F."/>
            <person name="Arun A."/>
            <person name="Aury J.M."/>
            <person name="Barbosa-Neto J.F."/>
            <person name="Bothwell J.H."/>
            <person name="Bouget F.Y."/>
            <person name="Brillet L."/>
            <person name="Cabello-Hurtado F."/>
            <person name="Capella-Gutierrez S."/>
            <person name="Charrier B."/>
            <person name="Cladiere L."/>
            <person name="Cock J.M."/>
            <person name="Coelho S.M."/>
            <person name="Colleoni C."/>
            <person name="Czjzek M."/>
            <person name="Da Silva C."/>
            <person name="Delage L."/>
            <person name="Denoeud F."/>
            <person name="Deschamps P."/>
            <person name="Dittami S.M."/>
            <person name="Gabaldon T."/>
            <person name="Gachon C.M."/>
            <person name="Groisillier A."/>
            <person name="Herve C."/>
            <person name="Jabbari K."/>
            <person name="Katinka M."/>
            <person name="Kloareg B."/>
            <person name="Kowalczyk N."/>
            <person name="Labadie K."/>
            <person name="Leblanc C."/>
            <person name="Lopez P.J."/>
            <person name="McLachlan D.H."/>
            <person name="Meslet-Cladiere L."/>
            <person name="Moustafa A."/>
            <person name="Nehr Z."/>
            <person name="Nyvall Collen P."/>
            <person name="Panaud O."/>
            <person name="Partensky F."/>
            <person name="Poulain J."/>
            <person name="Rensing S.A."/>
            <person name="Rousvoal S."/>
            <person name="Samson G."/>
            <person name="Symeonidi A."/>
            <person name="Weissenbach J."/>
            <person name="Zambounis A."/>
            <person name="Wincker P."/>
            <person name="Boyen C."/>
        </authorList>
    </citation>
    <scope>NUCLEOTIDE SEQUENCE [LARGE SCALE GENOMIC DNA]</scope>
    <source>
        <strain evidence="8">cv. Stackhouse</strain>
    </source>
</reference>
<evidence type="ECO:0000313" key="7">
    <source>
        <dbReference type="EMBL" id="CDF33391.1"/>
    </source>
</evidence>
<gene>
    <name evidence="7" type="ORF">CHC_T00002165001</name>
</gene>
<dbReference type="GeneID" id="17320911"/>
<dbReference type="PhylomeDB" id="R7Q7M5"/>
<dbReference type="KEGG" id="ccp:CHC_T00002165001"/>
<evidence type="ECO:0000256" key="3">
    <source>
        <dbReference type="ARBA" id="ARBA00022692"/>
    </source>
</evidence>
<evidence type="ECO:0000256" key="5">
    <source>
        <dbReference type="ARBA" id="ARBA00023136"/>
    </source>
</evidence>
<dbReference type="OMA" id="AIRDWRY"/>
<proteinExistence type="predicted"/>